<dbReference type="InterPro" id="IPR001128">
    <property type="entry name" value="Cyt_P450"/>
</dbReference>
<comment type="caution">
    <text evidence="8">The sequence shown here is derived from an EMBL/GenBank/DDBJ whole genome shotgun (WGS) entry which is preliminary data.</text>
</comment>
<evidence type="ECO:0000256" key="3">
    <source>
        <dbReference type="ARBA" id="ARBA00022692"/>
    </source>
</evidence>
<keyword evidence="5" id="KW-1133">Transmembrane helix</keyword>
<dbReference type="Pfam" id="PF00067">
    <property type="entry name" value="p450"/>
    <property type="match status" value="1"/>
</dbReference>
<sequence length="367" mass="41875">MNRYGDGVGLYRTYLFGSPSIIVYSPYANKFVLQDANNFSPGWPSNEIVGRTSLVAVDGDSHTRVRSFVVRAINQPDSLRSITLTIQPRVTTALQSWAKKGRITVFKEAKKVTFENIGKYFASFEPGPVLDNLDVLFKGLVNGFRASPINLPGTTYHHSLKCRKKVMAIFREELEKRKKSEGYESTSLAIMWAFYYIAKYPDVLRKLQEEHLPISKKLNGDFITYEEISSCKYTSKVVEEIIRLANIAPCVFRTAKKDVHYKGYKIPKDWKVICWVRYVHTEPENFEDPMCFNPDRWDEQPKAGTHLVFGGGTRICAGNMLARLQVAVLLHHLVVGYRWELVNPNAEMIYLSHPRPADGVDINISKI</sequence>
<evidence type="ECO:0000313" key="8">
    <source>
        <dbReference type="EMBL" id="KAL2482022.1"/>
    </source>
</evidence>
<name>A0ABD1R0R2_9LAMI</name>
<dbReference type="InterPro" id="IPR036396">
    <property type="entry name" value="Cyt_P450_sf"/>
</dbReference>
<comment type="similarity">
    <text evidence="2 7">Belongs to the cytochrome P450 family.</text>
</comment>
<dbReference type="AlphaFoldDB" id="A0ABD1R0R2"/>
<dbReference type="GO" id="GO:0016020">
    <property type="term" value="C:membrane"/>
    <property type="evidence" value="ECO:0007669"/>
    <property type="project" value="UniProtKB-SubCell"/>
</dbReference>
<evidence type="ECO:0000256" key="5">
    <source>
        <dbReference type="ARBA" id="ARBA00022989"/>
    </source>
</evidence>
<keyword evidence="3" id="KW-0812">Transmembrane</keyword>
<keyword evidence="7" id="KW-0349">Heme</keyword>
<dbReference type="SUPFAM" id="SSF48264">
    <property type="entry name" value="Cytochrome P450"/>
    <property type="match status" value="1"/>
</dbReference>
<gene>
    <name evidence="8" type="ORF">Fot_43466</name>
</gene>
<keyword evidence="7" id="KW-0560">Oxidoreductase</keyword>
<keyword evidence="5" id="KW-0472">Membrane</keyword>
<organism evidence="8 9">
    <name type="scientific">Forsythia ovata</name>
    <dbReference type="NCBI Taxonomy" id="205694"/>
    <lineage>
        <taxon>Eukaryota</taxon>
        <taxon>Viridiplantae</taxon>
        <taxon>Streptophyta</taxon>
        <taxon>Embryophyta</taxon>
        <taxon>Tracheophyta</taxon>
        <taxon>Spermatophyta</taxon>
        <taxon>Magnoliopsida</taxon>
        <taxon>eudicotyledons</taxon>
        <taxon>Gunneridae</taxon>
        <taxon>Pentapetalae</taxon>
        <taxon>asterids</taxon>
        <taxon>lamiids</taxon>
        <taxon>Lamiales</taxon>
        <taxon>Oleaceae</taxon>
        <taxon>Forsythieae</taxon>
        <taxon>Forsythia</taxon>
    </lineage>
</organism>
<evidence type="ECO:0000256" key="2">
    <source>
        <dbReference type="ARBA" id="ARBA00010617"/>
    </source>
</evidence>
<proteinExistence type="inferred from homology"/>
<evidence type="ECO:0000256" key="6">
    <source>
        <dbReference type="ARBA" id="ARBA00023004"/>
    </source>
</evidence>
<evidence type="ECO:0000256" key="1">
    <source>
        <dbReference type="ARBA" id="ARBA00004167"/>
    </source>
</evidence>
<keyword evidence="4 7" id="KW-0479">Metal-binding</keyword>
<keyword evidence="9" id="KW-1185">Reference proteome</keyword>
<dbReference type="Proteomes" id="UP001604277">
    <property type="component" value="Unassembled WGS sequence"/>
</dbReference>
<dbReference type="PRINTS" id="PR00385">
    <property type="entry name" value="P450"/>
</dbReference>
<evidence type="ECO:0000313" key="9">
    <source>
        <dbReference type="Proteomes" id="UP001604277"/>
    </source>
</evidence>
<comment type="subcellular location">
    <subcellularLocation>
        <location evidence="1">Membrane</location>
        <topology evidence="1">Single-pass membrane protein</topology>
    </subcellularLocation>
</comment>
<protein>
    <submittedName>
        <fullName evidence="8">Ent-kaurenoic acid oxidase 2</fullName>
    </submittedName>
</protein>
<evidence type="ECO:0000256" key="7">
    <source>
        <dbReference type="RuleBase" id="RU000461"/>
    </source>
</evidence>
<dbReference type="Gene3D" id="1.10.630.10">
    <property type="entry name" value="Cytochrome P450"/>
    <property type="match status" value="2"/>
</dbReference>
<dbReference type="InterPro" id="IPR017972">
    <property type="entry name" value="Cyt_P450_CS"/>
</dbReference>
<accession>A0ABD1R0R2</accession>
<evidence type="ECO:0000256" key="4">
    <source>
        <dbReference type="ARBA" id="ARBA00022723"/>
    </source>
</evidence>
<dbReference type="GO" id="GO:0046872">
    <property type="term" value="F:metal ion binding"/>
    <property type="evidence" value="ECO:0007669"/>
    <property type="project" value="UniProtKB-KW"/>
</dbReference>
<reference evidence="9" key="1">
    <citation type="submission" date="2024-07" db="EMBL/GenBank/DDBJ databases">
        <title>Two chromosome-level genome assemblies of Korean endemic species Abeliophyllum distichum and Forsythia ovata (Oleaceae).</title>
        <authorList>
            <person name="Jang H."/>
        </authorList>
    </citation>
    <scope>NUCLEOTIDE SEQUENCE [LARGE SCALE GENOMIC DNA]</scope>
</reference>
<dbReference type="PROSITE" id="PS00086">
    <property type="entry name" value="CYTOCHROME_P450"/>
    <property type="match status" value="1"/>
</dbReference>
<dbReference type="PRINTS" id="PR00359">
    <property type="entry name" value="BP450"/>
</dbReference>
<dbReference type="GO" id="GO:0004497">
    <property type="term" value="F:monooxygenase activity"/>
    <property type="evidence" value="ECO:0007669"/>
    <property type="project" value="UniProtKB-KW"/>
</dbReference>
<dbReference type="PANTHER" id="PTHR24286:SF12">
    <property type="entry name" value="CYTOCHROME P450 FAMILY PROTEIN, EXPRESSED"/>
    <property type="match status" value="1"/>
</dbReference>
<dbReference type="InterPro" id="IPR002397">
    <property type="entry name" value="Cyt_P450_B"/>
</dbReference>
<keyword evidence="7" id="KW-0503">Monooxygenase</keyword>
<dbReference type="EMBL" id="JBFOLJ010000013">
    <property type="protein sequence ID" value="KAL2482022.1"/>
    <property type="molecule type" value="Genomic_DNA"/>
</dbReference>
<dbReference type="PANTHER" id="PTHR24286">
    <property type="entry name" value="CYTOCHROME P450 26"/>
    <property type="match status" value="1"/>
</dbReference>
<keyword evidence="6 7" id="KW-0408">Iron</keyword>